<name>A0AAN7S8F3_9COLE</name>
<comment type="caution">
    <text evidence="1">The sequence shown here is derived from an EMBL/GenBank/DDBJ whole genome shotgun (WGS) entry which is preliminary data.</text>
</comment>
<gene>
    <name evidence="1" type="ORF">RN001_010097</name>
</gene>
<dbReference type="Proteomes" id="UP001353858">
    <property type="component" value="Unassembled WGS sequence"/>
</dbReference>
<evidence type="ECO:0000313" key="1">
    <source>
        <dbReference type="EMBL" id="KAK4877591.1"/>
    </source>
</evidence>
<evidence type="ECO:0000313" key="2">
    <source>
        <dbReference type="Proteomes" id="UP001353858"/>
    </source>
</evidence>
<protein>
    <submittedName>
        <fullName evidence="1">Uncharacterized protein</fullName>
    </submittedName>
</protein>
<reference evidence="2" key="1">
    <citation type="submission" date="2023-01" db="EMBL/GenBank/DDBJ databases">
        <title>Key to firefly adult light organ development and bioluminescence: homeobox transcription factors regulate luciferase expression and transportation to peroxisome.</title>
        <authorList>
            <person name="Fu X."/>
        </authorList>
    </citation>
    <scope>NUCLEOTIDE SEQUENCE [LARGE SCALE GENOMIC DNA]</scope>
</reference>
<keyword evidence="2" id="KW-1185">Reference proteome</keyword>
<accession>A0AAN7S8F3</accession>
<organism evidence="1 2">
    <name type="scientific">Aquatica leii</name>
    <dbReference type="NCBI Taxonomy" id="1421715"/>
    <lineage>
        <taxon>Eukaryota</taxon>
        <taxon>Metazoa</taxon>
        <taxon>Ecdysozoa</taxon>
        <taxon>Arthropoda</taxon>
        <taxon>Hexapoda</taxon>
        <taxon>Insecta</taxon>
        <taxon>Pterygota</taxon>
        <taxon>Neoptera</taxon>
        <taxon>Endopterygota</taxon>
        <taxon>Coleoptera</taxon>
        <taxon>Polyphaga</taxon>
        <taxon>Elateriformia</taxon>
        <taxon>Elateroidea</taxon>
        <taxon>Lampyridae</taxon>
        <taxon>Luciolinae</taxon>
        <taxon>Aquatica</taxon>
    </lineage>
</organism>
<dbReference type="AlphaFoldDB" id="A0AAN7S8F3"/>
<sequence length="217" mass="24502">MTDTVLDLMDQRRMVKNIDSDKYHTLQKTIRNQIRQAKEQWLTTECREIEELEQKHDSFHLHKKVKQAAGVHNNDGLDITRDEIVKTLELVKTGKAPENPDVIPGAPYSIVILQPLNPNDAVTDEDPGDENEIALNNLPGSQLRAEAEVMYDNIFDDNVPTENISRTTSNNDLWDSEGELPLSSLVRDKRKRAGQSRISKTKEVSVTCELSPAITTS</sequence>
<dbReference type="EMBL" id="JARPUR010000004">
    <property type="protein sequence ID" value="KAK4877591.1"/>
    <property type="molecule type" value="Genomic_DNA"/>
</dbReference>
<proteinExistence type="predicted"/>